<dbReference type="InterPro" id="IPR058353">
    <property type="entry name" value="DUF8040"/>
</dbReference>
<reference evidence="3" key="1">
    <citation type="journal article" date="2011" name="Science">
        <title>The plant cell wall-decomposing machinery underlies the functional diversity of forest fungi.</title>
        <authorList>
            <person name="Eastwood D.C."/>
            <person name="Floudas D."/>
            <person name="Binder M."/>
            <person name="Majcherczyk A."/>
            <person name="Schneider P."/>
            <person name="Aerts A."/>
            <person name="Asiegbu F.O."/>
            <person name="Baker S.E."/>
            <person name="Barry K."/>
            <person name="Bendiksby M."/>
            <person name="Blumentritt M."/>
            <person name="Coutinho P.M."/>
            <person name="Cullen D."/>
            <person name="de Vries R.P."/>
            <person name="Gathman A."/>
            <person name="Goodell B."/>
            <person name="Henrissat B."/>
            <person name="Ihrmark K."/>
            <person name="Kauserud H."/>
            <person name="Kohler A."/>
            <person name="LaButti K."/>
            <person name="Lapidus A."/>
            <person name="Lavin J.L."/>
            <person name="Lee Y.-H."/>
            <person name="Lindquist E."/>
            <person name="Lilly W."/>
            <person name="Lucas S."/>
            <person name="Morin E."/>
            <person name="Murat C."/>
            <person name="Oguiza J.A."/>
            <person name="Park J."/>
            <person name="Pisabarro A.G."/>
            <person name="Riley R."/>
            <person name="Rosling A."/>
            <person name="Salamov A."/>
            <person name="Schmidt O."/>
            <person name="Schmutz J."/>
            <person name="Skrede I."/>
            <person name="Stenlid J."/>
            <person name="Wiebenga A."/>
            <person name="Xie X."/>
            <person name="Kuees U."/>
            <person name="Hibbett D.S."/>
            <person name="Hoffmeister D."/>
            <person name="Hoegberg N."/>
            <person name="Martin F."/>
            <person name="Grigoriev I.V."/>
            <person name="Watkinson S.C."/>
        </authorList>
    </citation>
    <scope>NUCLEOTIDE SEQUENCE [LARGE SCALE GENOMIC DNA]</scope>
    <source>
        <strain evidence="3">strain S7.3</strain>
    </source>
</reference>
<proteinExistence type="predicted"/>
<accession>F8PHU1</accession>
<feature type="domain" description="DUF8040" evidence="1">
    <location>
        <begin position="23"/>
        <end position="89"/>
    </location>
</feature>
<feature type="non-terminal residue" evidence="2">
    <location>
        <position position="1"/>
    </location>
</feature>
<sequence length="93" mass="10111">SLSLLSVALVSNSINRQCYHTLVLTGEGWMHELVEGHPGCICCELGVSKDVFIQLVKVLCGVGHQSTKYILTEEKLGIFLYISLTGLSVTTKS</sequence>
<dbReference type="OrthoDB" id="2430314at2759"/>
<dbReference type="STRING" id="936435.F8PHU1"/>
<dbReference type="Proteomes" id="UP000008063">
    <property type="component" value="Unassembled WGS sequence"/>
</dbReference>
<evidence type="ECO:0000259" key="1">
    <source>
        <dbReference type="Pfam" id="PF26138"/>
    </source>
</evidence>
<dbReference type="InParanoid" id="F8PHU1"/>
<name>F8PHU1_SERL3</name>
<dbReference type="AlphaFoldDB" id="F8PHU1"/>
<evidence type="ECO:0000313" key="2">
    <source>
        <dbReference type="EMBL" id="EGO04570.1"/>
    </source>
</evidence>
<dbReference type="EMBL" id="GL945474">
    <property type="protein sequence ID" value="EGO04570.1"/>
    <property type="molecule type" value="Genomic_DNA"/>
</dbReference>
<gene>
    <name evidence="2" type="ORF">SERLA73DRAFT_45108</name>
</gene>
<protein>
    <recommendedName>
        <fullName evidence="1">DUF8040 domain-containing protein</fullName>
    </recommendedName>
</protein>
<organism evidence="3">
    <name type="scientific">Serpula lacrymans var. lacrymans (strain S7.3)</name>
    <name type="common">Dry rot fungus</name>
    <dbReference type="NCBI Taxonomy" id="936435"/>
    <lineage>
        <taxon>Eukaryota</taxon>
        <taxon>Fungi</taxon>
        <taxon>Dikarya</taxon>
        <taxon>Basidiomycota</taxon>
        <taxon>Agaricomycotina</taxon>
        <taxon>Agaricomycetes</taxon>
        <taxon>Agaricomycetidae</taxon>
        <taxon>Boletales</taxon>
        <taxon>Coniophorineae</taxon>
        <taxon>Serpulaceae</taxon>
        <taxon>Serpula</taxon>
    </lineage>
</organism>
<evidence type="ECO:0000313" key="3">
    <source>
        <dbReference type="Proteomes" id="UP000008063"/>
    </source>
</evidence>
<keyword evidence="3" id="KW-1185">Reference proteome</keyword>
<dbReference type="HOGENOM" id="CLU_171507_0_0_1"/>
<dbReference type="Pfam" id="PF26138">
    <property type="entry name" value="DUF8040"/>
    <property type="match status" value="1"/>
</dbReference>